<evidence type="ECO:0000313" key="1">
    <source>
        <dbReference type="EMBL" id="ELQ33730.1"/>
    </source>
</evidence>
<reference evidence="1" key="1">
    <citation type="journal article" date="2012" name="PLoS Genet.">
        <title>Comparative analysis of the genomes of two field isolates of the rice blast fungus Magnaporthe oryzae.</title>
        <authorList>
            <person name="Xue M."/>
            <person name="Yang J."/>
            <person name="Li Z."/>
            <person name="Hu S."/>
            <person name="Yao N."/>
            <person name="Dean R.A."/>
            <person name="Zhao W."/>
            <person name="Shen M."/>
            <person name="Zhang H."/>
            <person name="Li C."/>
            <person name="Liu L."/>
            <person name="Cao L."/>
            <person name="Xu X."/>
            <person name="Xing Y."/>
            <person name="Hsiang T."/>
            <person name="Zhang Z."/>
            <person name="Xu J.R."/>
            <person name="Peng Y.L."/>
        </authorList>
    </citation>
    <scope>NUCLEOTIDE SEQUENCE</scope>
    <source>
        <strain evidence="1">Y34</strain>
    </source>
</reference>
<organism evidence="1">
    <name type="scientific">Pyricularia oryzae (strain Y34)</name>
    <name type="common">Rice blast fungus</name>
    <name type="synonym">Magnaporthe oryzae</name>
    <dbReference type="NCBI Taxonomy" id="1143189"/>
    <lineage>
        <taxon>Eukaryota</taxon>
        <taxon>Fungi</taxon>
        <taxon>Dikarya</taxon>
        <taxon>Ascomycota</taxon>
        <taxon>Pezizomycotina</taxon>
        <taxon>Sordariomycetes</taxon>
        <taxon>Sordariomycetidae</taxon>
        <taxon>Magnaporthales</taxon>
        <taxon>Pyriculariaceae</taxon>
        <taxon>Pyricularia</taxon>
    </lineage>
</organism>
<dbReference type="AlphaFoldDB" id="A0AA97NP84"/>
<name>A0AA97NP84_PYRO3</name>
<dbReference type="Proteomes" id="UP000011086">
    <property type="component" value="Unassembled WGS sequence"/>
</dbReference>
<protein>
    <submittedName>
        <fullName evidence="1">Uncharacterized protein</fullName>
    </submittedName>
</protein>
<accession>A0AA97NP84</accession>
<gene>
    <name evidence="1" type="ORF">OOU_Y34scaffold00893g8</name>
</gene>
<proteinExistence type="predicted"/>
<dbReference type="EMBL" id="JH792845">
    <property type="protein sequence ID" value="ELQ33730.1"/>
    <property type="molecule type" value="Genomic_DNA"/>
</dbReference>
<sequence>MALDLDSAINVFGFLSISQDALLFNPSKDQNSIRRGLHDVPPYLFRVHTPKSAGTLDEEWARSEDAKAALTDPTRRESSETDILQRRDFNHVAKDISAHLWWKWRVPATTILSRGQARFFWPCVRTGGLRAGTFLRDAYLLDFYSKCDLPVPGAKDSQSLVDMKSMRNKGWYFGEYLSQDSLKTTERCSIVSI</sequence>